<evidence type="ECO:0000256" key="5">
    <source>
        <dbReference type="ARBA" id="ARBA00022840"/>
    </source>
</evidence>
<evidence type="ECO:0000256" key="3">
    <source>
        <dbReference type="ARBA" id="ARBA00022741"/>
    </source>
</evidence>
<dbReference type="GO" id="GO:0005524">
    <property type="term" value="F:ATP binding"/>
    <property type="evidence" value="ECO:0007669"/>
    <property type="project" value="UniProtKB-KW"/>
</dbReference>
<dbReference type="FunFam" id="3.40.1190.20:FF:000001">
    <property type="entry name" value="Phosphofructokinase"/>
    <property type="match status" value="1"/>
</dbReference>
<evidence type="ECO:0000256" key="2">
    <source>
        <dbReference type="ARBA" id="ARBA00022679"/>
    </source>
</evidence>
<dbReference type="InterPro" id="IPR002173">
    <property type="entry name" value="Carboh/pur_kinase_PfkB_CS"/>
</dbReference>
<dbReference type="CDD" id="cd01164">
    <property type="entry name" value="FruK_PfkB_like"/>
    <property type="match status" value="1"/>
</dbReference>
<name>A0A7J5TYI9_9BACT</name>
<evidence type="ECO:0000256" key="6">
    <source>
        <dbReference type="PIRNR" id="PIRNR000535"/>
    </source>
</evidence>
<dbReference type="InterPro" id="IPR029056">
    <property type="entry name" value="Ribokinase-like"/>
</dbReference>
<keyword evidence="2 6" id="KW-0808">Transferase</keyword>
<protein>
    <submittedName>
        <fullName evidence="8">Hexose kinase</fullName>
        <ecNumber evidence="8">2.7.1.-</ecNumber>
    </submittedName>
</protein>
<dbReference type="PIRSF" id="PIRSF000535">
    <property type="entry name" value="1PFK/6PFK/LacC"/>
    <property type="match status" value="1"/>
</dbReference>
<comment type="similarity">
    <text evidence="1">Belongs to the carbohydrate kinase PfkB family.</text>
</comment>
<dbReference type="GO" id="GO:0005829">
    <property type="term" value="C:cytosol"/>
    <property type="evidence" value="ECO:0007669"/>
    <property type="project" value="TreeGrafter"/>
</dbReference>
<dbReference type="PANTHER" id="PTHR46566:SF2">
    <property type="entry name" value="ATP-DEPENDENT 6-PHOSPHOFRUCTOKINASE ISOZYME 2"/>
    <property type="match status" value="1"/>
</dbReference>
<sequence length="324" mass="34008">MIVTFTPNPAVDISTSVDRLTPTQKLHCAQPRYDAGGGGINVSKAIRRLGGQSKALFTAGGPMGLSLEQLVADEGVDYQIIGIEGLTRESFVVTESSTGLQYRFGTPGPELSPVEGMACLEALDALPEPIDFLVGSGSLPPGLPVDFYAQIARWAKQKGVRFVLDTSGEPLKQAVAEGVFLLKPNVGELARLVGKDRLNANEVHDAARQLIGEGRCTVVVVSLGPRGALLVTAQGFEYVPAPPVKSVSTVGAGDSVVGGMVFALSAGQSYREMVRLGVACGTAATLNHGTELFHKADVDSLLRWINGATDAGTQTDFFAQPIES</sequence>
<dbReference type="SUPFAM" id="SSF53613">
    <property type="entry name" value="Ribokinase-like"/>
    <property type="match status" value="1"/>
</dbReference>
<dbReference type="InterPro" id="IPR011611">
    <property type="entry name" value="PfkB_dom"/>
</dbReference>
<dbReference type="PROSITE" id="PS00584">
    <property type="entry name" value="PFKB_KINASES_2"/>
    <property type="match status" value="1"/>
</dbReference>
<keyword evidence="4 8" id="KW-0418">Kinase</keyword>
<evidence type="ECO:0000259" key="7">
    <source>
        <dbReference type="Pfam" id="PF00294"/>
    </source>
</evidence>
<dbReference type="InterPro" id="IPR017583">
    <property type="entry name" value="Tagatose/fructose_Pkinase"/>
</dbReference>
<organism evidence="8 9">
    <name type="scientific">Rudanella paleaurantiibacter</name>
    <dbReference type="NCBI Taxonomy" id="2614655"/>
    <lineage>
        <taxon>Bacteria</taxon>
        <taxon>Pseudomonadati</taxon>
        <taxon>Bacteroidota</taxon>
        <taxon>Cytophagia</taxon>
        <taxon>Cytophagales</taxon>
        <taxon>Cytophagaceae</taxon>
        <taxon>Rudanella</taxon>
    </lineage>
</organism>
<evidence type="ECO:0000313" key="8">
    <source>
        <dbReference type="EMBL" id="KAB7730007.1"/>
    </source>
</evidence>
<dbReference type="Pfam" id="PF00294">
    <property type="entry name" value="PfkB"/>
    <property type="match status" value="1"/>
</dbReference>
<dbReference type="Proteomes" id="UP000488299">
    <property type="component" value="Unassembled WGS sequence"/>
</dbReference>
<evidence type="ECO:0000256" key="4">
    <source>
        <dbReference type="ARBA" id="ARBA00022777"/>
    </source>
</evidence>
<comment type="caution">
    <text evidence="8">The sequence shown here is derived from an EMBL/GenBank/DDBJ whole genome shotgun (WGS) entry which is preliminary data.</text>
</comment>
<dbReference type="EMBL" id="WELI01000005">
    <property type="protein sequence ID" value="KAB7730007.1"/>
    <property type="molecule type" value="Genomic_DNA"/>
</dbReference>
<dbReference type="EC" id="2.7.1.-" evidence="8"/>
<gene>
    <name evidence="8" type="ORF">F5984_12535</name>
</gene>
<dbReference type="GO" id="GO:0003872">
    <property type="term" value="F:6-phosphofructokinase activity"/>
    <property type="evidence" value="ECO:0007669"/>
    <property type="project" value="TreeGrafter"/>
</dbReference>
<evidence type="ECO:0000256" key="1">
    <source>
        <dbReference type="ARBA" id="ARBA00010688"/>
    </source>
</evidence>
<reference evidence="8 9" key="1">
    <citation type="submission" date="2019-10" db="EMBL/GenBank/DDBJ databases">
        <title>Rudanella paleaurantiibacter sp. nov., isolated from sludge.</title>
        <authorList>
            <person name="Xu S.Q."/>
        </authorList>
    </citation>
    <scope>NUCLEOTIDE SEQUENCE [LARGE SCALE GENOMIC DNA]</scope>
    <source>
        <strain evidence="8 9">HX-22-17</strain>
    </source>
</reference>
<dbReference type="Gene3D" id="3.40.1190.20">
    <property type="match status" value="1"/>
</dbReference>
<proteinExistence type="inferred from homology"/>
<dbReference type="NCBIfam" id="TIGR03168">
    <property type="entry name" value="1-PFK"/>
    <property type="match status" value="1"/>
</dbReference>
<dbReference type="AlphaFoldDB" id="A0A7J5TYI9"/>
<accession>A0A7J5TYI9</accession>
<dbReference type="PROSITE" id="PS00583">
    <property type="entry name" value="PFKB_KINASES_1"/>
    <property type="match status" value="1"/>
</dbReference>
<keyword evidence="9" id="KW-1185">Reference proteome</keyword>
<dbReference type="PANTHER" id="PTHR46566">
    <property type="entry name" value="1-PHOSPHOFRUCTOKINASE-RELATED"/>
    <property type="match status" value="1"/>
</dbReference>
<feature type="domain" description="Carbohydrate kinase PfkB" evidence="7">
    <location>
        <begin position="14"/>
        <end position="291"/>
    </location>
</feature>
<dbReference type="RefSeq" id="WP_152124624.1">
    <property type="nucleotide sequence ID" value="NZ_WELI01000005.1"/>
</dbReference>
<evidence type="ECO:0000313" key="9">
    <source>
        <dbReference type="Proteomes" id="UP000488299"/>
    </source>
</evidence>
<keyword evidence="3" id="KW-0547">Nucleotide-binding</keyword>
<keyword evidence="5" id="KW-0067">ATP-binding</keyword>